<sequence length="278" mass="29710">MPGGRTPGGFLFVLLGVLVLTACTGRTAAQRDVLLATTTSTRDSGLLDVLIPRFEAQSGYRVKMIAVGTGAALQMGRDGNADVLLVHAPEAEEAFMREGHGMARFPVMHNDFVLVGPPDDPASIRGRSIIAALQHIAAQGARFISRGDDSGTHKKERALWAEAGISPEGATWYNETGQGMGATLTIASEKQAYTLADRGTFLAIRNTLALDILVEGDRRLFNPYHVIIVSPTAHPNVNVEGARAFAAFLTTPDTQALIRTFGVETYGEPLFIPDAVQP</sequence>
<dbReference type="SUPFAM" id="SSF53850">
    <property type="entry name" value="Periplasmic binding protein-like II"/>
    <property type="match status" value="1"/>
</dbReference>
<dbReference type="AlphaFoldDB" id="A0A0P6YD27"/>
<dbReference type="InterPro" id="IPR024370">
    <property type="entry name" value="PBP_domain"/>
</dbReference>
<dbReference type="PROSITE" id="PS51257">
    <property type="entry name" value="PROKAR_LIPOPROTEIN"/>
    <property type="match status" value="1"/>
</dbReference>
<dbReference type="Proteomes" id="UP000050502">
    <property type="component" value="Unassembled WGS sequence"/>
</dbReference>
<evidence type="ECO:0000313" key="3">
    <source>
        <dbReference type="Proteomes" id="UP000050502"/>
    </source>
</evidence>
<evidence type="ECO:0000313" key="2">
    <source>
        <dbReference type="EMBL" id="KPL89772.1"/>
    </source>
</evidence>
<evidence type="ECO:0000259" key="1">
    <source>
        <dbReference type="Pfam" id="PF12849"/>
    </source>
</evidence>
<accession>A0A0P6YD27</accession>
<dbReference type="Gene3D" id="3.40.190.10">
    <property type="entry name" value="Periplasmic binding protein-like II"/>
    <property type="match status" value="2"/>
</dbReference>
<dbReference type="PANTHER" id="PTHR37945:SF1">
    <property type="entry name" value="EXTRACELLULAR TUNGSTATE BINDING PROTEIN"/>
    <property type="match status" value="1"/>
</dbReference>
<comment type="caution">
    <text evidence="2">The sequence shown here is derived from an EMBL/GenBank/DDBJ whole genome shotgun (WGS) entry which is preliminary data.</text>
</comment>
<organism evidence="2 3">
    <name type="scientific">Ardenticatena maritima</name>
    <dbReference type="NCBI Taxonomy" id="872965"/>
    <lineage>
        <taxon>Bacteria</taxon>
        <taxon>Bacillati</taxon>
        <taxon>Chloroflexota</taxon>
        <taxon>Ardenticatenia</taxon>
        <taxon>Ardenticatenales</taxon>
        <taxon>Ardenticatenaceae</taxon>
        <taxon>Ardenticatena</taxon>
    </lineage>
</organism>
<dbReference type="PANTHER" id="PTHR37945">
    <property type="entry name" value="EXTRACELLULAR TUNGSTATE BINDING PROTEIN"/>
    <property type="match status" value="1"/>
</dbReference>
<feature type="domain" description="PBP" evidence="1">
    <location>
        <begin position="29"/>
        <end position="252"/>
    </location>
</feature>
<dbReference type="InterPro" id="IPR052738">
    <property type="entry name" value="ABC-Tungstate_binding"/>
</dbReference>
<name>A0A0P6YD27_9CHLR</name>
<reference evidence="2 3" key="1">
    <citation type="submission" date="2015-07" db="EMBL/GenBank/DDBJ databases">
        <title>Whole genome sequence of Ardenticatena maritima DSM 23922.</title>
        <authorList>
            <person name="Hemp J."/>
            <person name="Ward L.M."/>
            <person name="Pace L.A."/>
            <person name="Fischer W.W."/>
        </authorList>
    </citation>
    <scope>NUCLEOTIDE SEQUENCE [LARGE SCALE GENOMIC DNA]</scope>
    <source>
        <strain evidence="2 3">110S</strain>
    </source>
</reference>
<dbReference type="OrthoDB" id="186379at2"/>
<dbReference type="PATRIC" id="fig|872965.6.peg.337"/>
<dbReference type="EMBL" id="LGKN01000003">
    <property type="protein sequence ID" value="KPL89772.1"/>
    <property type="molecule type" value="Genomic_DNA"/>
</dbReference>
<protein>
    <submittedName>
        <fullName evidence="2">Tungsten ABC transporter substrate-binding protein</fullName>
    </submittedName>
</protein>
<dbReference type="Pfam" id="PF12849">
    <property type="entry name" value="PBP_like_2"/>
    <property type="match status" value="1"/>
</dbReference>
<gene>
    <name evidence="2" type="ORF">SE16_01950</name>
</gene>
<proteinExistence type="predicted"/>